<dbReference type="EMBL" id="JBHTBR010000009">
    <property type="protein sequence ID" value="MFC7293091.1"/>
    <property type="molecule type" value="Genomic_DNA"/>
</dbReference>
<name>A0ABW2IPK4_9PROT</name>
<keyword evidence="2" id="KW-1185">Reference proteome</keyword>
<gene>
    <name evidence="1" type="ORF">ACFQS8_15825</name>
</gene>
<comment type="caution">
    <text evidence="1">The sequence shown here is derived from an EMBL/GenBank/DDBJ whole genome shotgun (WGS) entry which is preliminary data.</text>
</comment>
<protein>
    <recommendedName>
        <fullName evidence="3">MarR family transcriptional regulator</fullName>
    </recommendedName>
</protein>
<dbReference type="Proteomes" id="UP001596492">
    <property type="component" value="Unassembled WGS sequence"/>
</dbReference>
<organism evidence="1 2">
    <name type="scientific">Hirschia litorea</name>
    <dbReference type="NCBI Taxonomy" id="1199156"/>
    <lineage>
        <taxon>Bacteria</taxon>
        <taxon>Pseudomonadati</taxon>
        <taxon>Pseudomonadota</taxon>
        <taxon>Alphaproteobacteria</taxon>
        <taxon>Hyphomonadales</taxon>
        <taxon>Hyphomonadaceae</taxon>
        <taxon>Hirschia</taxon>
    </lineage>
</organism>
<dbReference type="RefSeq" id="WP_382169197.1">
    <property type="nucleotide sequence ID" value="NZ_JBHTBR010000009.1"/>
</dbReference>
<proteinExistence type="predicted"/>
<reference evidence="2" key="1">
    <citation type="journal article" date="2019" name="Int. J. Syst. Evol. Microbiol.">
        <title>The Global Catalogue of Microorganisms (GCM) 10K type strain sequencing project: providing services to taxonomists for standard genome sequencing and annotation.</title>
        <authorList>
            <consortium name="The Broad Institute Genomics Platform"/>
            <consortium name="The Broad Institute Genome Sequencing Center for Infectious Disease"/>
            <person name="Wu L."/>
            <person name="Ma J."/>
        </authorList>
    </citation>
    <scope>NUCLEOTIDE SEQUENCE [LARGE SCALE GENOMIC DNA]</scope>
    <source>
        <strain evidence="2">CCUG 51308</strain>
    </source>
</reference>
<evidence type="ECO:0000313" key="2">
    <source>
        <dbReference type="Proteomes" id="UP001596492"/>
    </source>
</evidence>
<sequence length="187" mass="20610">MKSQDIAVLLKLISLQQRENKSENYASSDEDDPYSMRSLGASLGISKSEINNSINRSLNSGLARREWDSSHPIVNRKALFKFILNGLKYVFPVKPGALARGLPTGFAAPVLQEKILSAGEDIFIWPDANGSHKGQAIAPLYKNIPLAAQQDANLYDYLAIIDAIRLGNPREVKIASELLENKLFADD</sequence>
<evidence type="ECO:0000313" key="1">
    <source>
        <dbReference type="EMBL" id="MFC7293091.1"/>
    </source>
</evidence>
<accession>A0ABW2IPK4</accession>
<evidence type="ECO:0008006" key="3">
    <source>
        <dbReference type="Google" id="ProtNLM"/>
    </source>
</evidence>